<dbReference type="CDD" id="cd03232">
    <property type="entry name" value="ABCG_PDR_domain2"/>
    <property type="match status" value="1"/>
</dbReference>
<dbReference type="Pfam" id="PF08370">
    <property type="entry name" value="PDR_assoc"/>
    <property type="match status" value="1"/>
</dbReference>
<comment type="caution">
    <text evidence="13">The sequence shown here is derived from an EMBL/GenBank/DDBJ whole genome shotgun (WGS) entry which is preliminary data.</text>
</comment>
<comment type="similarity">
    <text evidence="2">Belongs to the ABC transporter superfamily. ABCG family. PDR (TC 3.A.1.205) subfamily.</text>
</comment>
<comment type="subcellular location">
    <subcellularLocation>
        <location evidence="1">Membrane</location>
        <topology evidence="1">Multi-pass membrane protein</topology>
    </subcellularLocation>
</comment>
<feature type="transmembrane region" description="Helical" evidence="11">
    <location>
        <begin position="647"/>
        <end position="665"/>
    </location>
</feature>
<dbReference type="GO" id="GO:0016887">
    <property type="term" value="F:ATP hydrolysis activity"/>
    <property type="evidence" value="ECO:0007669"/>
    <property type="project" value="InterPro"/>
</dbReference>
<keyword evidence="9 11" id="KW-0472">Membrane</keyword>
<feature type="transmembrane region" description="Helical" evidence="11">
    <location>
        <begin position="677"/>
        <end position="697"/>
    </location>
</feature>
<accession>A0AAW1NUA3</accession>
<evidence type="ECO:0000256" key="3">
    <source>
        <dbReference type="ARBA" id="ARBA00022448"/>
    </source>
</evidence>
<feature type="transmembrane region" description="Helical" evidence="11">
    <location>
        <begin position="758"/>
        <end position="781"/>
    </location>
</feature>
<dbReference type="GO" id="GO:0005524">
    <property type="term" value="F:ATP binding"/>
    <property type="evidence" value="ECO:0007669"/>
    <property type="project" value="UniProtKB-KW"/>
</dbReference>
<feature type="region of interest" description="Disordered" evidence="10">
    <location>
        <begin position="835"/>
        <end position="890"/>
    </location>
</feature>
<evidence type="ECO:0000256" key="1">
    <source>
        <dbReference type="ARBA" id="ARBA00004141"/>
    </source>
</evidence>
<organism evidence="13 14">
    <name type="scientific">Symbiochloris irregularis</name>
    <dbReference type="NCBI Taxonomy" id="706552"/>
    <lineage>
        <taxon>Eukaryota</taxon>
        <taxon>Viridiplantae</taxon>
        <taxon>Chlorophyta</taxon>
        <taxon>core chlorophytes</taxon>
        <taxon>Trebouxiophyceae</taxon>
        <taxon>Trebouxiales</taxon>
        <taxon>Trebouxiaceae</taxon>
        <taxon>Symbiochloris</taxon>
    </lineage>
</organism>
<evidence type="ECO:0000313" key="14">
    <source>
        <dbReference type="Proteomes" id="UP001465755"/>
    </source>
</evidence>
<feature type="region of interest" description="Disordered" evidence="10">
    <location>
        <begin position="51"/>
        <end position="72"/>
    </location>
</feature>
<keyword evidence="6" id="KW-0547">Nucleotide-binding</keyword>
<dbReference type="InterPro" id="IPR003439">
    <property type="entry name" value="ABC_transporter-like_ATP-bd"/>
</dbReference>
<dbReference type="Pfam" id="PF01061">
    <property type="entry name" value="ABC2_membrane"/>
    <property type="match status" value="2"/>
</dbReference>
<dbReference type="PROSITE" id="PS50893">
    <property type="entry name" value="ABC_TRANSPORTER_2"/>
    <property type="match status" value="2"/>
</dbReference>
<evidence type="ECO:0000256" key="5">
    <source>
        <dbReference type="ARBA" id="ARBA00022737"/>
    </source>
</evidence>
<feature type="transmembrane region" description="Helical" evidence="11">
    <location>
        <begin position="605"/>
        <end position="635"/>
    </location>
</feature>
<feature type="transmembrane region" description="Helical" evidence="11">
    <location>
        <begin position="1412"/>
        <end position="1435"/>
    </location>
</feature>
<protein>
    <recommendedName>
        <fullName evidence="12">ABC transporter domain-containing protein</fullName>
    </recommendedName>
</protein>
<dbReference type="InterPro" id="IPR013525">
    <property type="entry name" value="ABC2_TM"/>
</dbReference>
<proteinExistence type="inferred from homology"/>
<dbReference type="FunFam" id="3.40.50.300:FF:000179">
    <property type="entry name" value="ABC transporter G family member 34"/>
    <property type="match status" value="1"/>
</dbReference>
<feature type="domain" description="ABC transporter" evidence="12">
    <location>
        <begin position="160"/>
        <end position="434"/>
    </location>
</feature>
<feature type="region of interest" description="Disordered" evidence="10">
    <location>
        <begin position="1"/>
        <end position="39"/>
    </location>
</feature>
<evidence type="ECO:0000256" key="11">
    <source>
        <dbReference type="SAM" id="Phobius"/>
    </source>
</evidence>
<evidence type="ECO:0000313" key="13">
    <source>
        <dbReference type="EMBL" id="KAK9794008.1"/>
    </source>
</evidence>
<feature type="compositionally biased region" description="Basic and acidic residues" evidence="10">
    <location>
        <begin position="866"/>
        <end position="877"/>
    </location>
</feature>
<feature type="compositionally biased region" description="Polar residues" evidence="10">
    <location>
        <begin position="835"/>
        <end position="862"/>
    </location>
</feature>
<evidence type="ECO:0000256" key="2">
    <source>
        <dbReference type="ARBA" id="ARBA00006012"/>
    </source>
</evidence>
<sequence length="1518" mass="169017">MAGLPFPGFEASTEGESGNAVSHGGAPAQHHDEEAGGEYAKLRKAVLEHVDPKQHSRHAVYATTKDGPEEKDQTEVINLDGDLTRAQLELITKRALGTEEQDSEDMHNRIGDRLNRVNVTHPNVEVRFSNLHAETEVYLDSSRNLPGLHNVVRDIEEWLLKMVHMIKRDTAQLVILNHLSGVLKPGRLTLLLGPPASGKTTLLKALAGKLGGSGLYREGEVTYNGRSFKDFRVTRTAAYVEQEDVHMGELTVRETFDFGARCMGAGTKAADLAELRRLEKEMQIEPDWNIDAFMKAESIEGKYKSVMTEYVVHMLGLGICADTEVGNAMRRGVSGGQKKRVTSGELLVGPKRVIFADEISTGLDSSTTYQIMKWMRDQAHTQKTTMLVSLLQPAPETFHLFDDVMLLAEGHIVYHGPTGSVLDYFSSMGFTCPERKATADFLQEVASKKDQQAFWTNSDKEWTYFDNAQMSDYFKKSAIGEQVQQDLVNPMQPEEQAHNEAALVKTRYALNNWEMFKACWDREILLVQRNLFLYGFRTFQTVLLAVFTALTYVKPRMHTDTVADGNRFISVLFFSLMICMFDGITELNLTVDRLPGFYRQRDNRFYSAWAFVLPVTLLRLPYSLLVAVVWSVLVYFSVNLDPSPGRFFTYVLLLWMLHGMGISLFRAISSATRNETVSLISGCFIFLVLLLLGGFLLSKHDTPVWVKWILWVNPVYYVQQALAINEFDAPRWQTETAVGGGTVGDGTLNQRGLYHEMYWVWVGLGVLILAQIIFNLITWVLSATLSPLGKRVATLPPHLIDLVQAKKLEAEGRDPNSAQGNSGKGFSAKKLAQVNATSSQKHMGTQNRVSDSGMQRASSSGIPSRKRLEALAGESRKSGSMRAMSVGSSDGGPAKGMVLPFTPLSLTFQGMSYFVTLPKAMDTTDPEKVGPKAAQIDGVTMLRLLDNCSGVFRPGVLTALVGSSGAGKTTLMDVLAGRKTAGKVLGDIKVGGYPKDQESFARVSGYVEQFDIHAPLTTVHEALLFSSRLRFTNEVDNETVKEFVEEVEELVELTPLCNSLVGIPGSSGLSVEQRKRLTIAVELVANPSIVFMDEPTSGLDARAAAIVMRAVRNTVDTGRTVVCTIHQPSQTVFESFDDLLLMKVGGQIIYHGPLGKQSITLVNYFEAIEGVPKLAEGLNPATWVLQISTPGMEKGIGVDFAEVFQNSGAAKEVQSVVDRESQPAPNVEPIKFSQQYAQSYFSQYLLLLKRLNTTYWRNVPYNGTRFIFGTVIALLMGCILWNIGTKRSTVQEFSNILGALYLAVLFLGIINAMSVQPIVEMERTVLYREHAAGMYAKMPFSIALCTVEVPYNFVQTCLFASIAYFMVRFIIEAGKFWWFALFIFLVLNLMTFYGIATVFLTPDLPSATVLSAMSYGFWNLFAGFLAPWATIPWWVRWIWYSNPITWGLYGIIITQMGDIDANIMLTDDTSQSIQSYLQQQYNYKYDFRWPVVGILLGFTAAALFGAVASLRYFNFEHR</sequence>
<dbReference type="Proteomes" id="UP001465755">
    <property type="component" value="Unassembled WGS sequence"/>
</dbReference>
<dbReference type="GO" id="GO:0016020">
    <property type="term" value="C:membrane"/>
    <property type="evidence" value="ECO:0007669"/>
    <property type="project" value="UniProtKB-SubCell"/>
</dbReference>
<evidence type="ECO:0000256" key="10">
    <source>
        <dbReference type="SAM" id="MobiDB-lite"/>
    </source>
</evidence>
<evidence type="ECO:0000259" key="12">
    <source>
        <dbReference type="PROSITE" id="PS50893"/>
    </source>
</evidence>
<dbReference type="SMART" id="SM00382">
    <property type="entry name" value="AAA"/>
    <property type="match status" value="2"/>
</dbReference>
<dbReference type="InterPro" id="IPR003593">
    <property type="entry name" value="AAA+_ATPase"/>
</dbReference>
<keyword evidence="5" id="KW-0677">Repeat</keyword>
<name>A0AAW1NUA3_9CHLO</name>
<keyword evidence="14" id="KW-1185">Reference proteome</keyword>
<feature type="transmembrane region" description="Helical" evidence="11">
    <location>
        <begin position="1266"/>
        <end position="1284"/>
    </location>
</feature>
<feature type="transmembrane region" description="Helical" evidence="11">
    <location>
        <begin position="1491"/>
        <end position="1513"/>
    </location>
</feature>
<dbReference type="Gene3D" id="3.40.50.300">
    <property type="entry name" value="P-loop containing nucleotide triphosphate hydrolases"/>
    <property type="match status" value="2"/>
</dbReference>
<evidence type="ECO:0000256" key="7">
    <source>
        <dbReference type="ARBA" id="ARBA00022840"/>
    </source>
</evidence>
<keyword evidence="4 11" id="KW-0812">Transmembrane</keyword>
<dbReference type="FunFam" id="3.40.50.300:FF:000059">
    <property type="entry name" value="ABC transporter G family member 40"/>
    <property type="match status" value="1"/>
</dbReference>
<dbReference type="InterPro" id="IPR013581">
    <property type="entry name" value="PDR_assoc"/>
</dbReference>
<dbReference type="SUPFAM" id="SSF52540">
    <property type="entry name" value="P-loop containing nucleoside triphosphate hydrolases"/>
    <property type="match status" value="2"/>
</dbReference>
<feature type="transmembrane region" description="Helical" evidence="11">
    <location>
        <begin position="565"/>
        <end position="584"/>
    </location>
</feature>
<evidence type="ECO:0000256" key="9">
    <source>
        <dbReference type="ARBA" id="ARBA00023136"/>
    </source>
</evidence>
<evidence type="ECO:0000256" key="8">
    <source>
        <dbReference type="ARBA" id="ARBA00022989"/>
    </source>
</evidence>
<dbReference type="EMBL" id="JALJOQ010000145">
    <property type="protein sequence ID" value="KAK9794008.1"/>
    <property type="molecule type" value="Genomic_DNA"/>
</dbReference>
<evidence type="ECO:0000256" key="6">
    <source>
        <dbReference type="ARBA" id="ARBA00022741"/>
    </source>
</evidence>
<feature type="transmembrane region" description="Helical" evidence="11">
    <location>
        <begin position="1296"/>
        <end position="1319"/>
    </location>
</feature>
<dbReference type="InterPro" id="IPR034003">
    <property type="entry name" value="ABCG_PDR_2"/>
</dbReference>
<feature type="transmembrane region" description="Helical" evidence="11">
    <location>
        <begin position="1340"/>
        <end position="1364"/>
    </location>
</feature>
<dbReference type="InterPro" id="IPR027417">
    <property type="entry name" value="P-loop_NTPase"/>
</dbReference>
<gene>
    <name evidence="13" type="ORF">WJX73_008792</name>
</gene>
<dbReference type="PANTHER" id="PTHR19241">
    <property type="entry name" value="ATP-BINDING CASSETTE TRANSPORTER"/>
    <property type="match status" value="1"/>
</dbReference>
<feature type="domain" description="ABC transporter" evidence="12">
    <location>
        <begin position="921"/>
        <end position="1170"/>
    </location>
</feature>
<evidence type="ECO:0000256" key="4">
    <source>
        <dbReference type="ARBA" id="ARBA00022692"/>
    </source>
</evidence>
<dbReference type="InterPro" id="IPR043926">
    <property type="entry name" value="ABCG_dom"/>
</dbReference>
<keyword evidence="8 11" id="KW-1133">Transmembrane helix</keyword>
<keyword evidence="7" id="KW-0067">ATP-binding</keyword>
<dbReference type="Pfam" id="PF19055">
    <property type="entry name" value="ABC2_membrane_7"/>
    <property type="match status" value="2"/>
</dbReference>
<feature type="transmembrane region" description="Helical" evidence="11">
    <location>
        <begin position="531"/>
        <end position="553"/>
    </location>
</feature>
<dbReference type="Pfam" id="PF00005">
    <property type="entry name" value="ABC_tran"/>
    <property type="match status" value="2"/>
</dbReference>
<dbReference type="GO" id="GO:0071944">
    <property type="term" value="C:cell periphery"/>
    <property type="evidence" value="ECO:0007669"/>
    <property type="project" value="UniProtKB-ARBA"/>
</dbReference>
<keyword evidence="3" id="KW-0813">Transport</keyword>
<dbReference type="GO" id="GO:0140359">
    <property type="term" value="F:ABC-type transporter activity"/>
    <property type="evidence" value="ECO:0007669"/>
    <property type="project" value="InterPro"/>
</dbReference>
<feature type="transmembrane region" description="Helical" evidence="11">
    <location>
        <begin position="1376"/>
        <end position="1400"/>
    </location>
</feature>
<reference evidence="13 14" key="1">
    <citation type="journal article" date="2024" name="Nat. Commun.">
        <title>Phylogenomics reveals the evolutionary origins of lichenization in chlorophyte algae.</title>
        <authorList>
            <person name="Puginier C."/>
            <person name="Libourel C."/>
            <person name="Otte J."/>
            <person name="Skaloud P."/>
            <person name="Haon M."/>
            <person name="Grisel S."/>
            <person name="Petersen M."/>
            <person name="Berrin J.G."/>
            <person name="Delaux P.M."/>
            <person name="Dal Grande F."/>
            <person name="Keller J."/>
        </authorList>
    </citation>
    <scope>NUCLEOTIDE SEQUENCE [LARGE SCALE GENOMIC DNA]</scope>
    <source>
        <strain evidence="13 14">SAG 2036</strain>
    </source>
</reference>